<evidence type="ECO:0000256" key="10">
    <source>
        <dbReference type="ARBA" id="ARBA00023040"/>
    </source>
</evidence>
<dbReference type="PROSITE" id="PS50261">
    <property type="entry name" value="G_PROTEIN_RECEP_F2_4"/>
    <property type="match status" value="1"/>
</dbReference>
<evidence type="ECO:0000256" key="17">
    <source>
        <dbReference type="ARBA" id="ARBA00023273"/>
    </source>
</evidence>
<keyword evidence="14" id="KW-0325">Glycoprotein</keyword>
<feature type="transmembrane region" description="Helical" evidence="24">
    <location>
        <begin position="608"/>
        <end position="630"/>
    </location>
</feature>
<dbReference type="AlphaFoldDB" id="A0A9B0U153"/>
<organism evidence="28 29">
    <name type="scientific">Chrysochloris asiatica</name>
    <name type="common">Cape golden mole</name>
    <dbReference type="NCBI Taxonomy" id="185453"/>
    <lineage>
        <taxon>Eukaryota</taxon>
        <taxon>Metazoa</taxon>
        <taxon>Chordata</taxon>
        <taxon>Craniata</taxon>
        <taxon>Vertebrata</taxon>
        <taxon>Euteleostomi</taxon>
        <taxon>Mammalia</taxon>
        <taxon>Eutheria</taxon>
        <taxon>Afrotheria</taxon>
        <taxon>Chrysochloridae</taxon>
        <taxon>Chrysochlorinae</taxon>
        <taxon>Chrysochloris</taxon>
    </lineage>
</organism>
<dbReference type="InterPro" id="IPR000203">
    <property type="entry name" value="GPS"/>
</dbReference>
<dbReference type="Pfam" id="PF01825">
    <property type="entry name" value="GPS"/>
    <property type="match status" value="1"/>
</dbReference>
<dbReference type="InterPro" id="IPR000152">
    <property type="entry name" value="EGF-type_Asp/Asn_hydroxyl_site"/>
</dbReference>
<keyword evidence="15" id="KW-0395">Inflammatory response</keyword>
<dbReference type="RefSeq" id="XP_006874388.1">
    <property type="nucleotide sequence ID" value="XM_006874326.1"/>
</dbReference>
<evidence type="ECO:0000256" key="6">
    <source>
        <dbReference type="ARBA" id="ARBA00022737"/>
    </source>
</evidence>
<evidence type="ECO:0000256" key="22">
    <source>
        <dbReference type="ARBA" id="ARBA00082393"/>
    </source>
</evidence>
<dbReference type="GO" id="GO:0032587">
    <property type="term" value="C:ruffle membrane"/>
    <property type="evidence" value="ECO:0007669"/>
    <property type="project" value="UniProtKB-SubCell"/>
</dbReference>
<dbReference type="GeneID" id="102836149"/>
<dbReference type="SMART" id="SM00181">
    <property type="entry name" value="EGF"/>
    <property type="match status" value="2"/>
</dbReference>
<dbReference type="InterPro" id="IPR009030">
    <property type="entry name" value="Growth_fac_rcpt_cys_sf"/>
</dbReference>
<name>A0A9B0U153_CHRAS</name>
<evidence type="ECO:0000256" key="15">
    <source>
        <dbReference type="ARBA" id="ARBA00023198"/>
    </source>
</evidence>
<evidence type="ECO:0000256" key="2">
    <source>
        <dbReference type="ARBA" id="ARBA00022475"/>
    </source>
</evidence>
<accession>A0A9B0U153</accession>
<dbReference type="GO" id="GO:0007189">
    <property type="term" value="P:adenylate cyclase-activating G protein-coupled receptor signaling pathway"/>
    <property type="evidence" value="ECO:0007669"/>
    <property type="project" value="TreeGrafter"/>
</dbReference>
<dbReference type="Gene3D" id="2.10.25.10">
    <property type="entry name" value="Laminin"/>
    <property type="match status" value="3"/>
</dbReference>
<gene>
    <name evidence="29" type="primary">EMR2</name>
</gene>
<keyword evidence="13" id="KW-0675">Receptor</keyword>
<dbReference type="Gene3D" id="2.60.220.50">
    <property type="match status" value="1"/>
</dbReference>
<dbReference type="GO" id="GO:0007166">
    <property type="term" value="P:cell surface receptor signaling pathway"/>
    <property type="evidence" value="ECO:0007669"/>
    <property type="project" value="InterPro"/>
</dbReference>
<dbReference type="FunFam" id="1.20.1070.10:FF:000054">
    <property type="entry name" value="Adhesion G protein-coupled receptor E3"/>
    <property type="match status" value="1"/>
</dbReference>
<dbReference type="Gene3D" id="1.20.1070.10">
    <property type="entry name" value="Rhodopsin 7-helix transmembrane proteins"/>
    <property type="match status" value="1"/>
</dbReference>
<dbReference type="GO" id="GO:0005509">
    <property type="term" value="F:calcium ion binding"/>
    <property type="evidence" value="ECO:0007669"/>
    <property type="project" value="InterPro"/>
</dbReference>
<dbReference type="InterPro" id="IPR000742">
    <property type="entry name" value="EGF"/>
</dbReference>
<comment type="caution">
    <text evidence="23">Lacks conserved residue(s) required for the propagation of feature annotation.</text>
</comment>
<evidence type="ECO:0000259" key="27">
    <source>
        <dbReference type="PROSITE" id="PS50261"/>
    </source>
</evidence>
<dbReference type="OrthoDB" id="1100386at2759"/>
<keyword evidence="9 24" id="KW-1133">Transmembrane helix</keyword>
<evidence type="ECO:0000256" key="20">
    <source>
        <dbReference type="ARBA" id="ARBA00070230"/>
    </source>
</evidence>
<keyword evidence="2" id="KW-1003">Cell membrane</keyword>
<keyword evidence="5" id="KW-0732">Signal</keyword>
<dbReference type="GO" id="GO:0004930">
    <property type="term" value="F:G protein-coupled receptor activity"/>
    <property type="evidence" value="ECO:0007669"/>
    <property type="project" value="UniProtKB-KW"/>
</dbReference>
<evidence type="ECO:0000313" key="29">
    <source>
        <dbReference type="RefSeq" id="XP_006874388.1"/>
    </source>
</evidence>
<proteinExistence type="inferred from homology"/>
<evidence type="ECO:0000256" key="11">
    <source>
        <dbReference type="ARBA" id="ARBA00023136"/>
    </source>
</evidence>
<feature type="domain" description="EGF-like" evidence="25">
    <location>
        <begin position="89"/>
        <end position="128"/>
    </location>
</feature>
<dbReference type="PROSITE" id="PS50221">
    <property type="entry name" value="GAIN_B"/>
    <property type="match status" value="1"/>
</dbReference>
<comment type="subunit">
    <text evidence="19">Forms a heterodimer, consisting of a large extracellular region non-covalently linked to a seven-transmembrane moiety. Interacts with chondroitin sulfate; the interaction with chondroitin sulfate is calcium-dependent. Interacts with CD55.</text>
</comment>
<dbReference type="Pfam" id="PF00002">
    <property type="entry name" value="7tm_2"/>
    <property type="match status" value="1"/>
</dbReference>
<evidence type="ECO:0000256" key="24">
    <source>
        <dbReference type="SAM" id="Phobius"/>
    </source>
</evidence>
<evidence type="ECO:0000256" key="18">
    <source>
        <dbReference type="ARBA" id="ARBA00060478"/>
    </source>
</evidence>
<evidence type="ECO:0000256" key="12">
    <source>
        <dbReference type="ARBA" id="ARBA00023157"/>
    </source>
</evidence>
<keyword evidence="28" id="KW-1185">Reference proteome</keyword>
<evidence type="ECO:0000256" key="8">
    <source>
        <dbReference type="ARBA" id="ARBA00022837"/>
    </source>
</evidence>
<evidence type="ECO:0000256" key="3">
    <source>
        <dbReference type="ARBA" id="ARBA00022536"/>
    </source>
</evidence>
<feature type="domain" description="GAIN-B" evidence="26">
    <location>
        <begin position="255"/>
        <end position="409"/>
    </location>
</feature>
<dbReference type="PRINTS" id="PR01128">
    <property type="entry name" value="EMR1HORMONER"/>
</dbReference>
<dbReference type="InterPro" id="IPR018097">
    <property type="entry name" value="EGF_Ca-bd_CS"/>
</dbReference>
<evidence type="ECO:0000256" key="14">
    <source>
        <dbReference type="ARBA" id="ARBA00023180"/>
    </source>
</evidence>
<protein>
    <recommendedName>
        <fullName evidence="20">Adhesion G protein-coupled receptor E2</fullName>
    </recommendedName>
    <alternativeName>
        <fullName evidence="22">EGF-like module receptor 2</fullName>
    </alternativeName>
    <alternativeName>
        <fullName evidence="21">EGF-like module-containing mucin-like hormone receptor-like 2</fullName>
    </alternativeName>
</protein>
<dbReference type="InterPro" id="IPR000832">
    <property type="entry name" value="GPCR_2_secretin-like"/>
</dbReference>
<feature type="transmembrane region" description="Helical" evidence="24">
    <location>
        <begin position="451"/>
        <end position="468"/>
    </location>
</feature>
<dbReference type="FunFam" id="2.10.25.10:FF:000177">
    <property type="entry name" value="Adhesion G protein-coupled receptor E2"/>
    <property type="match status" value="1"/>
</dbReference>
<keyword evidence="11 24" id="KW-0472">Membrane</keyword>
<dbReference type="SMART" id="SM00303">
    <property type="entry name" value="GPS"/>
    <property type="match status" value="1"/>
</dbReference>
<evidence type="ECO:0000313" key="28">
    <source>
        <dbReference type="Proteomes" id="UP000504623"/>
    </source>
</evidence>
<dbReference type="InterPro" id="IPR001740">
    <property type="entry name" value="GPCR_2_EMR1-like_rcpt"/>
</dbReference>
<feature type="transmembrane region" description="Helical" evidence="24">
    <location>
        <begin position="416"/>
        <end position="439"/>
    </location>
</feature>
<dbReference type="Proteomes" id="UP000504623">
    <property type="component" value="Unplaced"/>
</dbReference>
<feature type="transmembrane region" description="Helical" evidence="24">
    <location>
        <begin position="524"/>
        <end position="542"/>
    </location>
</feature>
<comment type="subcellular location">
    <subcellularLocation>
        <location evidence="18">Cell projection</location>
        <location evidence="18">Ruffle membrane</location>
        <topology evidence="18">Multi-pass membrane protein</topology>
    </subcellularLocation>
</comment>
<dbReference type="FunFam" id="2.10.25.10:FF:000216">
    <property type="entry name" value="Adhesion G protein-coupled receptor E2"/>
    <property type="match status" value="1"/>
</dbReference>
<feature type="domain" description="G-protein coupled receptors family 2 profile 2" evidence="27">
    <location>
        <begin position="414"/>
        <end position="660"/>
    </location>
</feature>
<evidence type="ECO:0000256" key="7">
    <source>
        <dbReference type="ARBA" id="ARBA00022813"/>
    </source>
</evidence>
<evidence type="ECO:0000256" key="21">
    <source>
        <dbReference type="ARBA" id="ARBA00081626"/>
    </source>
</evidence>
<evidence type="ECO:0000256" key="4">
    <source>
        <dbReference type="ARBA" id="ARBA00022692"/>
    </source>
</evidence>
<keyword evidence="10" id="KW-0297">G-protein coupled receptor</keyword>
<evidence type="ECO:0000256" key="5">
    <source>
        <dbReference type="ARBA" id="ARBA00022729"/>
    </source>
</evidence>
<feature type="transmembrane region" description="Helical" evidence="24">
    <location>
        <begin position="636"/>
        <end position="659"/>
    </location>
</feature>
<dbReference type="PROSITE" id="PS50026">
    <property type="entry name" value="EGF_3"/>
    <property type="match status" value="1"/>
</dbReference>
<evidence type="ECO:0000256" key="9">
    <source>
        <dbReference type="ARBA" id="ARBA00022989"/>
    </source>
</evidence>
<dbReference type="InterPro" id="IPR057244">
    <property type="entry name" value="GAIN_B"/>
</dbReference>
<keyword evidence="17" id="KW-0966">Cell projection</keyword>
<dbReference type="SMART" id="SM00179">
    <property type="entry name" value="EGF_CA"/>
    <property type="match status" value="2"/>
</dbReference>
<dbReference type="CTD" id="30817"/>
<dbReference type="InterPro" id="IPR046338">
    <property type="entry name" value="GAIN_dom_sf"/>
</dbReference>
<evidence type="ECO:0000256" key="13">
    <source>
        <dbReference type="ARBA" id="ARBA00023170"/>
    </source>
</evidence>
<dbReference type="InterPro" id="IPR049883">
    <property type="entry name" value="NOTCH1_EGF-like"/>
</dbReference>
<evidence type="ECO:0000256" key="1">
    <source>
        <dbReference type="ARBA" id="ARBA00007343"/>
    </source>
</evidence>
<feature type="transmembrane region" description="Helical" evidence="24">
    <location>
        <begin position="483"/>
        <end position="504"/>
    </location>
</feature>
<reference evidence="29" key="1">
    <citation type="submission" date="2025-08" db="UniProtKB">
        <authorList>
            <consortium name="RefSeq"/>
        </authorList>
    </citation>
    <scope>IDENTIFICATION</scope>
    <source>
        <tissue evidence="29">Spleen</tissue>
    </source>
</reference>
<dbReference type="PROSITE" id="PS00010">
    <property type="entry name" value="ASX_HYDROXYL"/>
    <property type="match status" value="1"/>
</dbReference>
<dbReference type="CDD" id="cd00054">
    <property type="entry name" value="EGF_CA"/>
    <property type="match status" value="2"/>
</dbReference>
<keyword evidence="6" id="KW-0677">Repeat</keyword>
<dbReference type="PANTHER" id="PTHR12011">
    <property type="entry name" value="ADHESION G-PROTEIN COUPLED RECEPTOR"/>
    <property type="match status" value="1"/>
</dbReference>
<dbReference type="SUPFAM" id="SSF57184">
    <property type="entry name" value="Growth factor receptor domain"/>
    <property type="match status" value="1"/>
</dbReference>
<evidence type="ECO:0000256" key="16">
    <source>
        <dbReference type="ARBA" id="ARBA00023224"/>
    </source>
</evidence>
<comment type="similarity">
    <text evidence="1">Belongs to the G-protein coupled receptor 2 family. Adhesion G-protein coupled receptor (ADGR) subfamily.</text>
</comment>
<keyword evidence="3 23" id="KW-0245">EGF-like domain</keyword>
<evidence type="ECO:0000256" key="23">
    <source>
        <dbReference type="PROSITE-ProRule" id="PRU00076"/>
    </source>
</evidence>
<keyword evidence="7" id="KW-0068">Autocatalytic cleavage</keyword>
<keyword evidence="12" id="KW-1015">Disulfide bond</keyword>
<keyword evidence="4 24" id="KW-0812">Transmembrane</keyword>
<dbReference type="Pfam" id="PF07645">
    <property type="entry name" value="EGF_CA"/>
    <property type="match status" value="2"/>
</dbReference>
<evidence type="ECO:0000256" key="19">
    <source>
        <dbReference type="ARBA" id="ARBA00063088"/>
    </source>
</evidence>
<keyword evidence="8" id="KW-0106">Calcium</keyword>
<dbReference type="InterPro" id="IPR001881">
    <property type="entry name" value="EGF-like_Ca-bd_dom"/>
</dbReference>
<dbReference type="PANTHER" id="PTHR12011:SF328">
    <property type="entry name" value="ADHESION G PROTEIN-COUPLED RECEPTOR E2"/>
    <property type="match status" value="1"/>
</dbReference>
<feature type="transmembrane region" description="Helical" evidence="24">
    <location>
        <begin position="562"/>
        <end position="588"/>
    </location>
</feature>
<dbReference type="PROSITE" id="PS01187">
    <property type="entry name" value="EGF_CA"/>
    <property type="match status" value="1"/>
</dbReference>
<dbReference type="PRINTS" id="PR00249">
    <property type="entry name" value="GPCRSECRETIN"/>
</dbReference>
<keyword evidence="16" id="KW-0807">Transducer</keyword>
<dbReference type="GO" id="GO:0006954">
    <property type="term" value="P:inflammatory response"/>
    <property type="evidence" value="ECO:0007669"/>
    <property type="project" value="UniProtKB-KW"/>
</dbReference>
<evidence type="ECO:0000259" key="26">
    <source>
        <dbReference type="PROSITE" id="PS50221"/>
    </source>
</evidence>
<dbReference type="InterPro" id="IPR017981">
    <property type="entry name" value="GPCR_2-like_7TM"/>
</dbReference>
<evidence type="ECO:0000259" key="25">
    <source>
        <dbReference type="PROSITE" id="PS50026"/>
    </source>
</evidence>
<sequence>MIVTDGLTSEGVNDQGQHMVTSSQTVHPFPVWKPQDPDTGSPVIIRISCPGWCPPNSACDNANTCRCNPGFSSPSGDIITSPLEAFCDDINECSPPWEVSCGKFADCQNMEGSYRCVCSLGYVLATGGRVFRNESENTCQDTTTHCLNIVGGYKCVCRHGWKPKPGSPHGPNNTVCEEDMSKYSSGQHEIFSSWTQPSGISSQSLSRFFDKLQKLGRDFKPESANDSIKELIWNTDELLETPGDLENLYTFLMILHLYLEVQEQRVRNVTLNQKNTMMSLNLDAAQESEDSGPFVAGLVSIPGMGKLMTKATIQDTFMNFSSNMVSNVTSAFLSINNTQKLKSPVTFTYFHPVRPGQKVVCAFWEHGQHGCGHWATTGCDTVGFNDTTTICHCNHLSSFAVLMAQNVQEEDPVLSVITYVGLGLSLLCLLLATLTFILCKAIQNTSTSIHLQLSLCLLLAHFLFLIGIDQTKTKVLCAIITGALHYLYLAAFTWMLLEGLHLFLTARNLAVVNYSSVSKHRKKLMFPVGYGVPAVIVAISAASRPHFYGTSTRCWLHLKNGLIWGFLGPVCAICSVNFALFLMTLWILKNKLSSLNTDVSTLQNTRMLTFKAIAQLFILGCTWILGILQLGPAAQVMAYLFTIINSLQGIFIFLVYCLLSQQVREQYGRWFNGARKFRSESEMYTLSSSRDMPDASKHSMFKGAHHTAKPSFCMSLINLFTQFPQSLVLPSCSHCPANVLTTYSTEEIQVIKMTV</sequence>